<comment type="caution">
    <text evidence="1">The sequence shown here is derived from an EMBL/GenBank/DDBJ whole genome shotgun (WGS) entry which is preliminary data.</text>
</comment>
<proteinExistence type="predicted"/>
<organism evidence="1 2">
    <name type="scientific">Racocetra persica</name>
    <dbReference type="NCBI Taxonomy" id="160502"/>
    <lineage>
        <taxon>Eukaryota</taxon>
        <taxon>Fungi</taxon>
        <taxon>Fungi incertae sedis</taxon>
        <taxon>Mucoromycota</taxon>
        <taxon>Glomeromycotina</taxon>
        <taxon>Glomeromycetes</taxon>
        <taxon>Diversisporales</taxon>
        <taxon>Gigasporaceae</taxon>
        <taxon>Racocetra</taxon>
    </lineage>
</organism>
<feature type="non-terminal residue" evidence="1">
    <location>
        <position position="140"/>
    </location>
</feature>
<accession>A0ACA9SX24</accession>
<dbReference type="EMBL" id="CAJVQC010166734">
    <property type="protein sequence ID" value="CAG8849651.1"/>
    <property type="molecule type" value="Genomic_DNA"/>
</dbReference>
<gene>
    <name evidence="1" type="ORF">RPERSI_LOCUS35705</name>
</gene>
<keyword evidence="2" id="KW-1185">Reference proteome</keyword>
<protein>
    <submittedName>
        <fullName evidence="1">22714_t:CDS:1</fullName>
    </submittedName>
</protein>
<dbReference type="Proteomes" id="UP000789920">
    <property type="component" value="Unassembled WGS sequence"/>
</dbReference>
<reference evidence="1" key="1">
    <citation type="submission" date="2021-06" db="EMBL/GenBank/DDBJ databases">
        <authorList>
            <person name="Kallberg Y."/>
            <person name="Tangrot J."/>
            <person name="Rosling A."/>
        </authorList>
    </citation>
    <scope>NUCLEOTIDE SEQUENCE</scope>
    <source>
        <strain evidence="1">MA461A</strain>
    </source>
</reference>
<evidence type="ECO:0000313" key="2">
    <source>
        <dbReference type="Proteomes" id="UP000789920"/>
    </source>
</evidence>
<name>A0ACA9SX24_9GLOM</name>
<sequence>MAGNFVEREDNVFEEIEVDEGEVLVGNKNTVLKENDVIVLDDSEKENEKVQALSVADEAHTAHKGIKVYTSQSTTPDQRRALLFNVGEPFEVSMNEFDSECYKNHTNSNSWKAFACRLMKHNHSSGRKEGIPTKKRRKTK</sequence>
<evidence type="ECO:0000313" key="1">
    <source>
        <dbReference type="EMBL" id="CAG8849651.1"/>
    </source>
</evidence>